<organism evidence="5 6">
    <name type="scientific">Paenibacillus agaridevorans</name>
    <dbReference type="NCBI Taxonomy" id="171404"/>
    <lineage>
        <taxon>Bacteria</taxon>
        <taxon>Bacillati</taxon>
        <taxon>Bacillota</taxon>
        <taxon>Bacilli</taxon>
        <taxon>Bacillales</taxon>
        <taxon>Paenibacillaceae</taxon>
        <taxon>Paenibacillus</taxon>
    </lineage>
</organism>
<dbReference type="Gene3D" id="3.60.15.10">
    <property type="entry name" value="Ribonuclease Z/Hydroxyacylglutathione hydrolase-like"/>
    <property type="match status" value="1"/>
</dbReference>
<keyword evidence="5" id="KW-0378">Hydrolase</keyword>
<evidence type="ECO:0000256" key="1">
    <source>
        <dbReference type="ARBA" id="ARBA00034221"/>
    </source>
</evidence>
<comment type="function">
    <text evidence="2">Counteracts the endogenous Pycsar antiviral defense system. Phosphodiesterase that enables metal-dependent hydrolysis of host cyclic nucleotide Pycsar defense signals such as cCMP and cUMP.</text>
</comment>
<dbReference type="CDD" id="cd16279">
    <property type="entry name" value="metallo-hydrolase-like_MBL-fold"/>
    <property type="match status" value="1"/>
</dbReference>
<evidence type="ECO:0000313" key="6">
    <source>
        <dbReference type="Proteomes" id="UP000245202"/>
    </source>
</evidence>
<sequence>MEARGTGENLRLRPSLQWQDADAGTTWIDCGPDFGRQMEAAHLRDIDRMLITHAHYDHIGGLPEWYDVCRWTGKTGAAHAPTEVIEEILQRFPWIASRIEFKPFDAPMMIGAWKASSWRVNHGKNGYAYAFSFQHAHTGYRWIYCPDAIELTEEQQKPMARADLIILGTSFFREPYPMETRSVYDVEEAIGLARKWKPGRTILTHMSHDIDVARGDELPAGMAFAHTGMQIEVTRS</sequence>
<evidence type="ECO:0000313" key="5">
    <source>
        <dbReference type="EMBL" id="GBG07888.1"/>
    </source>
</evidence>
<feature type="domain" description="Metallo-beta-lactamase" evidence="4">
    <location>
        <begin position="28"/>
        <end position="206"/>
    </location>
</feature>
<dbReference type="Pfam" id="PF12706">
    <property type="entry name" value="Lactamase_B_2"/>
    <property type="match status" value="1"/>
</dbReference>
<comment type="caution">
    <text evidence="5">The sequence shown here is derived from an EMBL/GenBank/DDBJ whole genome shotgun (WGS) entry which is preliminary data.</text>
</comment>
<keyword evidence="6" id="KW-1185">Reference proteome</keyword>
<dbReference type="Proteomes" id="UP000245202">
    <property type="component" value="Unassembled WGS sequence"/>
</dbReference>
<evidence type="ECO:0000259" key="4">
    <source>
        <dbReference type="Pfam" id="PF12706"/>
    </source>
</evidence>
<dbReference type="InterPro" id="IPR001279">
    <property type="entry name" value="Metallo-B-lactamas"/>
</dbReference>
<dbReference type="EMBL" id="BDQX01000116">
    <property type="protein sequence ID" value="GBG07888.1"/>
    <property type="molecule type" value="Genomic_DNA"/>
</dbReference>
<name>A0A2R5ES62_9BACL</name>
<comment type="catalytic activity">
    <reaction evidence="3">
        <text>3',5'-cyclic UMP + H2O = UMP + H(+)</text>
        <dbReference type="Rhea" id="RHEA:70575"/>
        <dbReference type="ChEBI" id="CHEBI:15377"/>
        <dbReference type="ChEBI" id="CHEBI:15378"/>
        <dbReference type="ChEBI" id="CHEBI:57865"/>
        <dbReference type="ChEBI" id="CHEBI:184387"/>
    </reaction>
    <physiologicalReaction direction="left-to-right" evidence="3">
        <dbReference type="Rhea" id="RHEA:70576"/>
    </physiologicalReaction>
</comment>
<protein>
    <submittedName>
        <fullName evidence="5">MBL fold metallo-hydrolase</fullName>
    </submittedName>
</protein>
<evidence type="ECO:0000256" key="3">
    <source>
        <dbReference type="ARBA" id="ARBA00048505"/>
    </source>
</evidence>
<dbReference type="PANTHER" id="PTHR42663:SF6">
    <property type="entry name" value="HYDROLASE C777.06C-RELATED"/>
    <property type="match status" value="1"/>
</dbReference>
<dbReference type="AlphaFoldDB" id="A0A2R5ES62"/>
<dbReference type="InterPro" id="IPR036866">
    <property type="entry name" value="RibonucZ/Hydroxyglut_hydro"/>
</dbReference>
<comment type="catalytic activity">
    <reaction evidence="1">
        <text>3',5'-cyclic CMP + H2O = CMP + H(+)</text>
        <dbReference type="Rhea" id="RHEA:72675"/>
        <dbReference type="ChEBI" id="CHEBI:15377"/>
        <dbReference type="ChEBI" id="CHEBI:15378"/>
        <dbReference type="ChEBI" id="CHEBI:58003"/>
        <dbReference type="ChEBI" id="CHEBI:60377"/>
    </reaction>
    <physiologicalReaction direction="left-to-right" evidence="1">
        <dbReference type="Rhea" id="RHEA:72676"/>
    </physiologicalReaction>
</comment>
<accession>A0A2R5ES62</accession>
<proteinExistence type="predicted"/>
<dbReference type="SUPFAM" id="SSF56281">
    <property type="entry name" value="Metallo-hydrolase/oxidoreductase"/>
    <property type="match status" value="1"/>
</dbReference>
<reference evidence="5 6" key="1">
    <citation type="submission" date="2017-08" db="EMBL/GenBank/DDBJ databases">
        <title>Substantial Increase in Enzyme Production by Combined Drug-Resistance Mutations in Paenibacillus agaridevorans.</title>
        <authorList>
            <person name="Tanaka Y."/>
            <person name="Funane K."/>
            <person name="Hosaka T."/>
            <person name="Shiwa Y."/>
            <person name="Fujita N."/>
            <person name="Miyazaki T."/>
            <person name="Yoshikawa H."/>
            <person name="Murakami K."/>
            <person name="Kasahara K."/>
            <person name="Inaoka T."/>
            <person name="Hiraga Y."/>
            <person name="Ochi K."/>
        </authorList>
    </citation>
    <scope>NUCLEOTIDE SEQUENCE [LARGE SCALE GENOMIC DNA]</scope>
    <source>
        <strain evidence="5 6">T-3040</strain>
    </source>
</reference>
<dbReference type="PANTHER" id="PTHR42663">
    <property type="entry name" value="HYDROLASE C777.06C-RELATED-RELATED"/>
    <property type="match status" value="1"/>
</dbReference>
<evidence type="ECO:0000256" key="2">
    <source>
        <dbReference type="ARBA" id="ARBA00034301"/>
    </source>
</evidence>
<dbReference type="GO" id="GO:0016787">
    <property type="term" value="F:hydrolase activity"/>
    <property type="evidence" value="ECO:0007669"/>
    <property type="project" value="UniProtKB-KW"/>
</dbReference>
<gene>
    <name evidence="5" type="ORF">PAT3040_02452</name>
</gene>